<dbReference type="STRING" id="665126.ABB55_00770"/>
<sequence>MSDTFPSVDPVAAIDPITAIDPIAVDPITVEVIGSALVSIVEEMGETLVRSSYSTNIKERRDCSTALFTHAGETLCQAEHIPMHLGSFIGIVPAILARHPIETMRPGDVFIGNDAYEGGGTHLPDFVLAEPIFVDGAIIAWAVNTAHHSDFADRGHAHIFQEGLRIPPIRLKRAGEIVADVEALILLNCQVPRERLSDLRAQMAANRLGVARLQELAARYGTARLLAAGAALMAYAERKMRAGLAAIPDGTWSFADVFDNPEIDGELTFSLTLTKRGETVHLAFDAPPQQRAGFNMTFTALLSTVYYAVKAVVDPSILPNAGLARPITVSAPSGSVLNCRAPAAVFNRIGPCQRVVDLVFGAFAQVVPERVTAAACGTVMVASFDGVDPLTGETWIYLETIGGGGGARSAKDGLDGIQVHMTNTSNLPVEALEIEYPLTVLRYELAEGSAGPGRQRGGMGLRRVYRAETDCRIEIDTSRLRSAPWGIAGGGPAAGSSLDLGAGTAPLAAGRGTLASGGILTLVTPGGGGYGDPRERTPAATARDRADGLTVAGDR</sequence>
<dbReference type="GO" id="GO:0005829">
    <property type="term" value="C:cytosol"/>
    <property type="evidence" value="ECO:0007669"/>
    <property type="project" value="TreeGrafter"/>
</dbReference>
<evidence type="ECO:0000259" key="2">
    <source>
        <dbReference type="Pfam" id="PF02538"/>
    </source>
</evidence>
<feature type="compositionally biased region" description="Basic and acidic residues" evidence="1">
    <location>
        <begin position="532"/>
        <end position="555"/>
    </location>
</feature>
<dbReference type="EMBL" id="LJYW01000001">
    <property type="protein sequence ID" value="KPL50936.1"/>
    <property type="molecule type" value="Genomic_DNA"/>
</dbReference>
<accession>A0A0P6VIM0</accession>
<reference evidence="3 4" key="2">
    <citation type="submission" date="2015-10" db="EMBL/GenBank/DDBJ databases">
        <title>Draft Genome Sequence of Prosthecomicrobium hirschii ATCC 27832.</title>
        <authorList>
            <person name="Daniel J."/>
            <person name="Givan S.A."/>
            <person name="Brun Y.V."/>
            <person name="Brown P.J."/>
        </authorList>
    </citation>
    <scope>NUCLEOTIDE SEQUENCE [LARGE SCALE GENOMIC DNA]</scope>
    <source>
        <strain evidence="3 4">16</strain>
    </source>
</reference>
<evidence type="ECO:0000313" key="3">
    <source>
        <dbReference type="EMBL" id="KPL50936.1"/>
    </source>
</evidence>
<evidence type="ECO:0000313" key="4">
    <source>
        <dbReference type="Proteomes" id="UP000048984"/>
    </source>
</evidence>
<protein>
    <submittedName>
        <fullName evidence="3">Methylhydantoinase</fullName>
    </submittedName>
</protein>
<dbReference type="Proteomes" id="UP000048984">
    <property type="component" value="Unassembled WGS sequence"/>
</dbReference>
<keyword evidence="4" id="KW-1185">Reference proteome</keyword>
<name>A0A0P6VIM0_9HYPH</name>
<dbReference type="InterPro" id="IPR045079">
    <property type="entry name" value="Oxoprolinase-like"/>
</dbReference>
<feature type="domain" description="Hydantoinase B/oxoprolinase" evidence="2">
    <location>
        <begin position="26"/>
        <end position="533"/>
    </location>
</feature>
<dbReference type="Pfam" id="PF02538">
    <property type="entry name" value="Hydantoinase_B"/>
    <property type="match status" value="1"/>
</dbReference>
<comment type="caution">
    <text evidence="3">The sequence shown here is derived from an EMBL/GenBank/DDBJ whole genome shotgun (WGS) entry which is preliminary data.</text>
</comment>
<gene>
    <name evidence="3" type="ORF">ABB55_00770</name>
</gene>
<dbReference type="GO" id="GO:0017168">
    <property type="term" value="F:5-oxoprolinase (ATP-hydrolyzing) activity"/>
    <property type="evidence" value="ECO:0007669"/>
    <property type="project" value="TreeGrafter"/>
</dbReference>
<dbReference type="GO" id="GO:0006749">
    <property type="term" value="P:glutathione metabolic process"/>
    <property type="evidence" value="ECO:0007669"/>
    <property type="project" value="TreeGrafter"/>
</dbReference>
<dbReference type="InterPro" id="IPR003692">
    <property type="entry name" value="Hydantoinase_B"/>
</dbReference>
<organism evidence="3 4">
    <name type="scientific">Prosthecodimorpha hirschii</name>
    <dbReference type="NCBI Taxonomy" id="665126"/>
    <lineage>
        <taxon>Bacteria</taxon>
        <taxon>Pseudomonadati</taxon>
        <taxon>Pseudomonadota</taxon>
        <taxon>Alphaproteobacteria</taxon>
        <taxon>Hyphomicrobiales</taxon>
        <taxon>Ancalomicrobiaceae</taxon>
        <taxon>Prosthecodimorpha</taxon>
    </lineage>
</organism>
<dbReference type="PANTHER" id="PTHR11365">
    <property type="entry name" value="5-OXOPROLINASE RELATED"/>
    <property type="match status" value="1"/>
</dbReference>
<dbReference type="RefSeq" id="WP_054357099.1">
    <property type="nucleotide sequence ID" value="NZ_LJYW01000001.1"/>
</dbReference>
<feature type="region of interest" description="Disordered" evidence="1">
    <location>
        <begin position="524"/>
        <end position="555"/>
    </location>
</feature>
<evidence type="ECO:0000256" key="1">
    <source>
        <dbReference type="SAM" id="MobiDB-lite"/>
    </source>
</evidence>
<dbReference type="AlphaFoldDB" id="A0A0P6VIM0"/>
<dbReference type="PANTHER" id="PTHR11365:SF23">
    <property type="entry name" value="HYPOTHETICAL 5-OXOPROLINASE (EUROFUNG)-RELATED"/>
    <property type="match status" value="1"/>
</dbReference>
<proteinExistence type="predicted"/>
<reference evidence="3 4" key="1">
    <citation type="submission" date="2015-09" db="EMBL/GenBank/DDBJ databases">
        <authorList>
            <person name="Jackson K.R."/>
            <person name="Lunt B.L."/>
            <person name="Fisher J.N.B."/>
            <person name="Gardner A.V."/>
            <person name="Bailey M.E."/>
            <person name="Deus L.M."/>
            <person name="Earl A.S."/>
            <person name="Gibby P.D."/>
            <person name="Hartmann K.A."/>
            <person name="Liu J.E."/>
            <person name="Manci A.M."/>
            <person name="Nielsen D.A."/>
            <person name="Solomon M.B."/>
            <person name="Breakwell D.P."/>
            <person name="Burnett S.H."/>
            <person name="Grose J.H."/>
        </authorList>
    </citation>
    <scope>NUCLEOTIDE SEQUENCE [LARGE SCALE GENOMIC DNA]</scope>
    <source>
        <strain evidence="3 4">16</strain>
    </source>
</reference>